<dbReference type="KEGG" id="ccb:Clocel_2475"/>
<dbReference type="STRING" id="573061.Clocel_2475"/>
<evidence type="ECO:0000313" key="1">
    <source>
        <dbReference type="EMBL" id="ADL52188.1"/>
    </source>
</evidence>
<proteinExistence type="predicted"/>
<dbReference type="OrthoDB" id="1752428at2"/>
<gene>
    <name evidence="1" type="ordered locus">Clocel_2475</name>
</gene>
<dbReference type="Proteomes" id="UP000002730">
    <property type="component" value="Chromosome"/>
</dbReference>
<evidence type="ECO:0000313" key="2">
    <source>
        <dbReference type="Proteomes" id="UP000002730"/>
    </source>
</evidence>
<dbReference type="RefSeq" id="WP_010074703.1">
    <property type="nucleotide sequence ID" value="NC_014393.1"/>
</dbReference>
<reference evidence="1 2" key="1">
    <citation type="submission" date="2010-08" db="EMBL/GenBank/DDBJ databases">
        <title>Complete sequence of Clostridium cellulovorans 743B.</title>
        <authorList>
            <consortium name="US DOE Joint Genome Institute"/>
            <person name="Lucas S."/>
            <person name="Copeland A."/>
            <person name="Lapidus A."/>
            <person name="Cheng J.-F."/>
            <person name="Bruce D."/>
            <person name="Goodwin L."/>
            <person name="Pitluck S."/>
            <person name="Chertkov O."/>
            <person name="Detter J.C."/>
            <person name="Han C."/>
            <person name="Tapia R."/>
            <person name="Land M."/>
            <person name="Hauser L."/>
            <person name="Chang Y.-J."/>
            <person name="Jeffries C."/>
            <person name="Kyrpides N."/>
            <person name="Ivanova N."/>
            <person name="Mikhailova N."/>
            <person name="Hemme C.L."/>
            <person name="Woyke T."/>
        </authorList>
    </citation>
    <scope>NUCLEOTIDE SEQUENCE [LARGE SCALE GENOMIC DNA]</scope>
    <source>
        <strain evidence="2">ATCC 35296 / DSM 3052 / OCM 3 / 743B</strain>
    </source>
</reference>
<dbReference type="eggNOG" id="ENOG5033DNC">
    <property type="taxonomic scope" value="Bacteria"/>
</dbReference>
<name>D9SQ52_CLOC7</name>
<dbReference type="AlphaFoldDB" id="D9SQ52"/>
<accession>D9SQ52</accession>
<dbReference type="Pfam" id="PF20092">
    <property type="entry name" value="DUF6483"/>
    <property type="match status" value="1"/>
</dbReference>
<dbReference type="EMBL" id="CP002160">
    <property type="protein sequence ID" value="ADL52188.1"/>
    <property type="molecule type" value="Genomic_DNA"/>
</dbReference>
<sequence>MAGKQVFNENDIGELIGDIEALDSDVVHKVFLRRLIVEGNFNEGENYLFDLLEKQKTKSILDIGKEFYETLSKKSDEELQNGNFSREEIEQGLEDLNLLYKDM</sequence>
<keyword evidence="2" id="KW-1185">Reference proteome</keyword>
<protein>
    <submittedName>
        <fullName evidence="1">Uncharacterized protein</fullName>
    </submittedName>
</protein>
<dbReference type="HOGENOM" id="CLU_143358_1_0_9"/>
<organism evidence="1 2">
    <name type="scientific">Clostridium cellulovorans (strain ATCC 35296 / DSM 3052 / OCM 3 / 743B)</name>
    <dbReference type="NCBI Taxonomy" id="573061"/>
    <lineage>
        <taxon>Bacteria</taxon>
        <taxon>Bacillati</taxon>
        <taxon>Bacillota</taxon>
        <taxon>Clostridia</taxon>
        <taxon>Eubacteriales</taxon>
        <taxon>Clostridiaceae</taxon>
        <taxon>Clostridium</taxon>
    </lineage>
</organism>
<dbReference type="InterPro" id="IPR045507">
    <property type="entry name" value="DUF6483"/>
</dbReference>